<dbReference type="WBParaSite" id="PgR039_g076_t01">
    <property type="protein sequence ID" value="PgR039_g076_t01"/>
    <property type="gene ID" value="PgR039_g076"/>
</dbReference>
<accession>A0A915BGU1</accession>
<organism evidence="1 2">
    <name type="scientific">Parascaris univalens</name>
    <name type="common">Nematode worm</name>
    <dbReference type="NCBI Taxonomy" id="6257"/>
    <lineage>
        <taxon>Eukaryota</taxon>
        <taxon>Metazoa</taxon>
        <taxon>Ecdysozoa</taxon>
        <taxon>Nematoda</taxon>
        <taxon>Chromadorea</taxon>
        <taxon>Rhabditida</taxon>
        <taxon>Spirurina</taxon>
        <taxon>Ascaridomorpha</taxon>
        <taxon>Ascaridoidea</taxon>
        <taxon>Ascarididae</taxon>
        <taxon>Parascaris</taxon>
    </lineage>
</organism>
<keyword evidence="1" id="KW-1185">Reference proteome</keyword>
<name>A0A915BGU1_PARUN</name>
<dbReference type="AlphaFoldDB" id="A0A915BGU1"/>
<dbReference type="Proteomes" id="UP000887569">
    <property type="component" value="Unplaced"/>
</dbReference>
<protein>
    <submittedName>
        <fullName evidence="2">Protein kinase domain-containing protein</fullName>
    </submittedName>
</protein>
<evidence type="ECO:0000313" key="1">
    <source>
        <dbReference type="Proteomes" id="UP000887569"/>
    </source>
</evidence>
<sequence>GFVERVSDRSDRMPLNGNKRIVELFDGNVVMS</sequence>
<proteinExistence type="predicted"/>
<reference evidence="2" key="1">
    <citation type="submission" date="2022-11" db="UniProtKB">
        <authorList>
            <consortium name="WormBaseParasite"/>
        </authorList>
    </citation>
    <scope>IDENTIFICATION</scope>
</reference>
<evidence type="ECO:0000313" key="2">
    <source>
        <dbReference type="WBParaSite" id="PgR039_g076_t01"/>
    </source>
</evidence>